<dbReference type="Proteomes" id="UP000001819">
    <property type="component" value="Chromosome 2"/>
</dbReference>
<proteinExistence type="inferred from homology"/>
<name>A0A6I8VN86_DROPS</name>
<dbReference type="PANTHER" id="PTHR11690:SF157">
    <property type="entry name" value="PICKPOCKET 15"/>
    <property type="match status" value="1"/>
</dbReference>
<dbReference type="FunCoup" id="A0A6I8VN86">
    <property type="interactions" value="2"/>
</dbReference>
<protein>
    <submittedName>
        <fullName evidence="15">Uncharacterized protein ppk15 isoform X1</fullName>
    </submittedName>
</protein>
<dbReference type="RefSeq" id="XP_033232535.1">
    <property type="nucleotide sequence ID" value="XM_033376644.1"/>
</dbReference>
<dbReference type="PANTHER" id="PTHR11690">
    <property type="entry name" value="AMILORIDE-SENSITIVE SODIUM CHANNEL-RELATED"/>
    <property type="match status" value="1"/>
</dbReference>
<dbReference type="KEGG" id="dpo:4802180"/>
<gene>
    <name evidence="15" type="primary">ppk15</name>
</gene>
<evidence type="ECO:0000256" key="1">
    <source>
        <dbReference type="ARBA" id="ARBA00004141"/>
    </source>
</evidence>
<evidence type="ECO:0000256" key="11">
    <source>
        <dbReference type="ARBA" id="ARBA00023303"/>
    </source>
</evidence>
<comment type="subcellular location">
    <subcellularLocation>
        <location evidence="1">Membrane</location>
        <topology evidence="1">Multi-pass membrane protein</topology>
    </subcellularLocation>
</comment>
<evidence type="ECO:0000256" key="7">
    <source>
        <dbReference type="ARBA" id="ARBA00023053"/>
    </source>
</evidence>
<reference evidence="14" key="1">
    <citation type="submission" date="2024-06" db="UniProtKB">
        <authorList>
            <consortium name="RefSeq"/>
        </authorList>
    </citation>
    <scope>NUCLEOTIDE SEQUENCE [LARGE SCALE GENOMIC DNA]</scope>
    <source>
        <strain evidence="14">MV2-25</strain>
    </source>
</reference>
<dbReference type="OMA" id="PFSKWKF"/>
<keyword evidence="11 12" id="KW-0407">Ion channel</keyword>
<reference evidence="15" key="2">
    <citation type="submission" date="2025-08" db="UniProtKB">
        <authorList>
            <consortium name="RefSeq"/>
        </authorList>
    </citation>
    <scope>IDENTIFICATION</scope>
    <source>
        <strain evidence="15">MV-25-SWS-2005</strain>
        <tissue evidence="15">Whole body</tissue>
    </source>
</reference>
<accession>A0A6I8VN86</accession>
<dbReference type="ExpressionAtlas" id="A0A6I8VN86">
    <property type="expression patterns" value="baseline"/>
</dbReference>
<dbReference type="Gene3D" id="2.60.470.10">
    <property type="entry name" value="Acid-sensing ion channels like domains"/>
    <property type="match status" value="1"/>
</dbReference>
<keyword evidence="9 13" id="KW-0472">Membrane</keyword>
<dbReference type="InParanoid" id="A0A6I8VN86"/>
<feature type="transmembrane region" description="Helical" evidence="13">
    <location>
        <begin position="57"/>
        <end position="74"/>
    </location>
</feature>
<feature type="transmembrane region" description="Helical" evidence="13">
    <location>
        <begin position="445"/>
        <end position="471"/>
    </location>
</feature>
<dbReference type="InterPro" id="IPR001873">
    <property type="entry name" value="ENaC"/>
</dbReference>
<evidence type="ECO:0000256" key="9">
    <source>
        <dbReference type="ARBA" id="ARBA00023136"/>
    </source>
</evidence>
<dbReference type="GO" id="GO:0015280">
    <property type="term" value="F:ligand-gated sodium channel activity"/>
    <property type="evidence" value="ECO:0007669"/>
    <property type="project" value="TreeGrafter"/>
</dbReference>
<dbReference type="Bgee" id="FBgn0072896">
    <property type="expression patterns" value="Expressed in insect adult head"/>
</dbReference>
<evidence type="ECO:0000256" key="2">
    <source>
        <dbReference type="ARBA" id="ARBA00007193"/>
    </source>
</evidence>
<dbReference type="AlphaFoldDB" id="A0A6I8VN86"/>
<sequence length="487" mass="55415">MARQIDAAANGQKHGQRHSWRELGWIFVTYLKDYCANCTLAGFSYIANSRLHPTERIFWLICVVLSAMGCYYLIADYQRSFPIRAVSIVYESLPPFSNWKFPTVSVCEVVYKYDLGPEVEDYVRSLGGDVDGDYNFDVETHVSFILFPHQYHEGTIKSHCQTPENCDECATCPKSDYRQLLTRFGANCSDVFIQCKLSHREFDCCQYFLPLITPFGRCYMLNSLQNNIRGSEHWLPNSLEPGTETALMELLTHRPVQVNLLNEEDIPHTALAAVGVSVTDPGQHKTFQFHMELMKNDLDVHEIEPKARNCYFPEEVLPFSVYKAYSFSTCITDCTRQFQMKMCGCTPYMMNPFADPRYPDCDLAGFNCLESHFMVKPDAKLLLGKSNGKTNCECLPSCNEGDIRAIYESVSDFNRSSTARNITLSMPALPTDRYRRMALRTRLDVVVSTGGMLGLLLGASILSGIEFIYYFTVRALNNVLQARSHRA</sequence>
<keyword evidence="14" id="KW-1185">Reference proteome</keyword>
<dbReference type="GO" id="GO:0005886">
    <property type="term" value="C:plasma membrane"/>
    <property type="evidence" value="ECO:0007669"/>
    <property type="project" value="TreeGrafter"/>
</dbReference>
<evidence type="ECO:0000256" key="12">
    <source>
        <dbReference type="RuleBase" id="RU000679"/>
    </source>
</evidence>
<keyword evidence="5 12" id="KW-0812">Transmembrane</keyword>
<keyword evidence="4 12" id="KW-0894">Sodium channel</keyword>
<dbReference type="Pfam" id="PF00858">
    <property type="entry name" value="ASC"/>
    <property type="match status" value="1"/>
</dbReference>
<keyword evidence="3 12" id="KW-0813">Transport</keyword>
<keyword evidence="7" id="KW-0915">Sodium</keyword>
<evidence type="ECO:0000256" key="3">
    <source>
        <dbReference type="ARBA" id="ARBA00022448"/>
    </source>
</evidence>
<keyword evidence="10 12" id="KW-0739">Sodium transport</keyword>
<evidence type="ECO:0000256" key="10">
    <source>
        <dbReference type="ARBA" id="ARBA00023201"/>
    </source>
</evidence>
<organism evidence="14 15">
    <name type="scientific">Drosophila pseudoobscura pseudoobscura</name>
    <name type="common">Fruit fly</name>
    <dbReference type="NCBI Taxonomy" id="46245"/>
    <lineage>
        <taxon>Eukaryota</taxon>
        <taxon>Metazoa</taxon>
        <taxon>Ecdysozoa</taxon>
        <taxon>Arthropoda</taxon>
        <taxon>Hexapoda</taxon>
        <taxon>Insecta</taxon>
        <taxon>Pterygota</taxon>
        <taxon>Neoptera</taxon>
        <taxon>Endopterygota</taxon>
        <taxon>Diptera</taxon>
        <taxon>Brachycera</taxon>
        <taxon>Muscomorpha</taxon>
        <taxon>Ephydroidea</taxon>
        <taxon>Drosophilidae</taxon>
        <taxon>Drosophila</taxon>
        <taxon>Sophophora</taxon>
    </lineage>
</organism>
<evidence type="ECO:0000256" key="6">
    <source>
        <dbReference type="ARBA" id="ARBA00022989"/>
    </source>
</evidence>
<evidence type="ECO:0000313" key="14">
    <source>
        <dbReference type="Proteomes" id="UP000001819"/>
    </source>
</evidence>
<comment type="similarity">
    <text evidence="2 12">Belongs to the amiloride-sensitive sodium channel (TC 1.A.6) family.</text>
</comment>
<keyword evidence="6 13" id="KW-1133">Transmembrane helix</keyword>
<evidence type="ECO:0000256" key="8">
    <source>
        <dbReference type="ARBA" id="ARBA00023065"/>
    </source>
</evidence>
<evidence type="ECO:0000256" key="5">
    <source>
        <dbReference type="ARBA" id="ARBA00022692"/>
    </source>
</evidence>
<evidence type="ECO:0000256" key="4">
    <source>
        <dbReference type="ARBA" id="ARBA00022461"/>
    </source>
</evidence>
<keyword evidence="8 12" id="KW-0406">Ion transport</keyword>
<evidence type="ECO:0000313" key="15">
    <source>
        <dbReference type="RefSeq" id="XP_033232535.1"/>
    </source>
</evidence>
<evidence type="ECO:0000256" key="13">
    <source>
        <dbReference type="SAM" id="Phobius"/>
    </source>
</evidence>